<comment type="pathway">
    <text evidence="12">Steroid metabolism; cholesterol degradation.</text>
</comment>
<evidence type="ECO:0000256" key="9">
    <source>
        <dbReference type="ARBA" id="ARBA00023221"/>
    </source>
</evidence>
<proteinExistence type="inferred from homology"/>
<comment type="caution">
    <text evidence="17">The sequence shown here is derived from an EMBL/GenBank/DDBJ whole genome shotgun (WGS) entry which is preliminary data.</text>
</comment>
<evidence type="ECO:0000256" key="11">
    <source>
        <dbReference type="ARBA" id="ARBA00038856"/>
    </source>
</evidence>
<keyword evidence="3" id="KW-0153">Cholesterol metabolism</keyword>
<evidence type="ECO:0000256" key="12">
    <source>
        <dbReference type="ARBA" id="ARBA00049645"/>
    </source>
</evidence>
<dbReference type="SUPFAM" id="SSF51905">
    <property type="entry name" value="FAD/NAD(P)-binding domain"/>
    <property type="match status" value="1"/>
</dbReference>
<dbReference type="AlphaFoldDB" id="A0A4U1IFF3"/>
<dbReference type="Gene3D" id="3.40.50.1820">
    <property type="entry name" value="alpha/beta hydrolase"/>
    <property type="match status" value="1"/>
</dbReference>
<keyword evidence="8" id="KW-1207">Sterol metabolism</keyword>
<dbReference type="PANTHER" id="PTHR47470:SF1">
    <property type="entry name" value="FAD-DEPENDENT OXIDOREDUCTASE 2 FAD BINDING DOMAIN-CONTAINING PROTEIN"/>
    <property type="match status" value="1"/>
</dbReference>
<dbReference type="SUPFAM" id="SSF53474">
    <property type="entry name" value="alpha/beta-Hydrolases"/>
    <property type="match status" value="1"/>
</dbReference>
<evidence type="ECO:0000256" key="5">
    <source>
        <dbReference type="ARBA" id="ARBA00022827"/>
    </source>
</evidence>
<dbReference type="InterPro" id="IPR000073">
    <property type="entry name" value="AB_hydrolase_1"/>
</dbReference>
<dbReference type="InterPro" id="IPR007867">
    <property type="entry name" value="GMC_OxRtase_C"/>
</dbReference>
<dbReference type="InterPro" id="IPR052542">
    <property type="entry name" value="Cholesterol_Oxidase"/>
</dbReference>
<evidence type="ECO:0000256" key="7">
    <source>
        <dbReference type="ARBA" id="ARBA00023098"/>
    </source>
</evidence>
<dbReference type="PANTHER" id="PTHR47470">
    <property type="entry name" value="CHOLESTEROL OXIDASE"/>
    <property type="match status" value="1"/>
</dbReference>
<dbReference type="PRINTS" id="PR00411">
    <property type="entry name" value="PNDRDTASEI"/>
</dbReference>
<evidence type="ECO:0000256" key="4">
    <source>
        <dbReference type="ARBA" id="ARBA00022630"/>
    </source>
</evidence>
<reference evidence="17 18" key="1">
    <citation type="submission" date="2019-04" db="EMBL/GenBank/DDBJ databases">
        <title>Trinickia sp. 7GSK02, isolated from subtropical forest soil.</title>
        <authorList>
            <person name="Gao Z.-H."/>
            <person name="Qiu L.-H."/>
        </authorList>
    </citation>
    <scope>NUCLEOTIDE SEQUENCE [LARGE SCALE GENOMIC DNA]</scope>
    <source>
        <strain evidence="17 18">7GSK02</strain>
    </source>
</reference>
<gene>
    <name evidence="17" type="ORF">FAZ69_01670</name>
</gene>
<keyword evidence="18" id="KW-1185">Reference proteome</keyword>
<dbReference type="GO" id="GO:0050660">
    <property type="term" value="F:flavin adenine dinucleotide binding"/>
    <property type="evidence" value="ECO:0007669"/>
    <property type="project" value="InterPro"/>
</dbReference>
<name>A0A4U1IFF3_9BURK</name>
<sequence>MNRLSSPLEDLKPHYDVLVVGSGYGGAIAASRMARAGRRVCLLERGREFAAGEYPSKAENALGTVQFNLEDERRGSPLALIELHVNQEVNAVVGCGLGGTSLINANVALHPDARLWSDPRWPAALRADQAGIEAGYARAVAMLQPQPWPADFPRLPKLDALERSAQALGMREAFYRPPITVTFKNGLNAAGVEQSACIGCGNCNSGCNYGAKNSTQMNYLPDAAAHGAQIFTQAQVDSVAWDEAAQQWRVYYQWIDIGREIFDGAELFTTADHVILSAGTLGSTAILLRSRAKRGLALSDQLGKHFTGNGDVLAFGFNTDHEINGVGWETCEEAKRAPVGPVITGIVDHRDTPEVMDGFVIEEGALAAPIGPAMLSVLGIADAAGGVPEPEQDAAGEPAENGALDADARIALCAANGAHYGAMRNTQTYLVMAHDDAAGQIVLKNDRPRIAWPDASKQPIYRTIGDTLETATQALGGSFVNDPLDTPLFKDRLVTVHPLGGCAMADDAAHGVVDHAGRVFSGAGGTDVHRGLYVMDGSVMPVSLGVNPLLTISALAERNCAQLAAANGWAIDFAPGGALAAIAARAQPAEQVGLRFTETMVGDYTPSGPEDAAPSPMSFTLTVDSSDLPAMLANPEHEAPLVGTLTCAALSSEPMTIADGRFNLFVTDPDHVDRRYMVYRMTLVSAEGKRYDFAGRKIITFSSPLELWKQTNTLYAEVREADGGDARLLGTATLIITAGNSLKQQTTLDVTNAPTLEMRLAWTLRFGKFFADVLFTEYGGIAAPLQFADPDAAPRERRKLNAPAPCAHYFRTPDGKTLRLTRYRAGNKGPLLLIHGSGVSSRIFSTDLIATNLVEHLCADGYDVWLVDLRVSIELPSAAEQTTADAIAQYDIPAAVAKVCELTGADSIHVIAHCLGAVTLTMALLNGLPRVRSAVMSQVSAHLITAPMQQVRAGLHLPEMLDHLGVRDLTTVAEHEHWPANLLDTALRLYPFGEGEHCRSAACHRATFMYGQIYEHEKLTGVLHENLQELFGVHDMRLFEHLAAMVREKHIVRANGADTYLRDLSGLNLPITFIHGALNHCYLPESTQTTCDLLTRTYPAQRYERVLIDGYGHIDCIFGRDAAADVYPSITRHLAVQAG</sequence>
<keyword evidence="6" id="KW-0560">Oxidoreductase</keyword>
<dbReference type="EC" id="5.3.3.1" evidence="11"/>
<comment type="similarity">
    <text evidence="2">Belongs to the GMC oxidoreductase family.</text>
</comment>
<evidence type="ECO:0000256" key="14">
    <source>
        <dbReference type="ARBA" id="ARBA00049744"/>
    </source>
</evidence>
<evidence type="ECO:0000259" key="16">
    <source>
        <dbReference type="PROSITE" id="PS51379"/>
    </source>
</evidence>
<dbReference type="GO" id="GO:0008203">
    <property type="term" value="P:cholesterol metabolic process"/>
    <property type="evidence" value="ECO:0007669"/>
    <property type="project" value="UniProtKB-KW"/>
</dbReference>
<evidence type="ECO:0000256" key="3">
    <source>
        <dbReference type="ARBA" id="ARBA00022548"/>
    </source>
</evidence>
<keyword evidence="5" id="KW-0274">FAD</keyword>
<evidence type="ECO:0000256" key="1">
    <source>
        <dbReference type="ARBA" id="ARBA00001974"/>
    </source>
</evidence>
<dbReference type="PROSITE" id="PS51379">
    <property type="entry name" value="4FE4S_FER_2"/>
    <property type="match status" value="1"/>
</dbReference>
<organism evidence="17 18">
    <name type="scientific">Trinickia terrae</name>
    <dbReference type="NCBI Taxonomy" id="2571161"/>
    <lineage>
        <taxon>Bacteria</taxon>
        <taxon>Pseudomonadati</taxon>
        <taxon>Pseudomonadota</taxon>
        <taxon>Betaproteobacteria</taxon>
        <taxon>Burkholderiales</taxon>
        <taxon>Burkholderiaceae</taxon>
        <taxon>Trinickia</taxon>
    </lineage>
</organism>
<dbReference type="InterPro" id="IPR029058">
    <property type="entry name" value="AB_hydrolase_fold"/>
</dbReference>
<feature type="domain" description="4Fe-4S ferredoxin-type" evidence="16">
    <location>
        <begin position="188"/>
        <end position="217"/>
    </location>
</feature>
<evidence type="ECO:0000256" key="6">
    <source>
        <dbReference type="ARBA" id="ARBA00023002"/>
    </source>
</evidence>
<evidence type="ECO:0000256" key="8">
    <source>
        <dbReference type="ARBA" id="ARBA00023166"/>
    </source>
</evidence>
<dbReference type="InterPro" id="IPR036188">
    <property type="entry name" value="FAD/NAD-bd_sf"/>
</dbReference>
<dbReference type="Proteomes" id="UP000305539">
    <property type="component" value="Unassembled WGS sequence"/>
</dbReference>
<evidence type="ECO:0000313" key="18">
    <source>
        <dbReference type="Proteomes" id="UP000305539"/>
    </source>
</evidence>
<keyword evidence="10" id="KW-0413">Isomerase</keyword>
<evidence type="ECO:0000256" key="15">
    <source>
        <dbReference type="ARBA" id="ARBA00049778"/>
    </source>
</evidence>
<dbReference type="Pfam" id="PF00732">
    <property type="entry name" value="GMC_oxred_N"/>
    <property type="match status" value="1"/>
</dbReference>
<dbReference type="GO" id="GO:0004769">
    <property type="term" value="F:steroid Delta-isomerase activity"/>
    <property type="evidence" value="ECO:0007669"/>
    <property type="project" value="UniProtKB-EC"/>
</dbReference>
<dbReference type="GO" id="GO:0016995">
    <property type="term" value="F:cholesterol oxidase activity"/>
    <property type="evidence" value="ECO:0007669"/>
    <property type="project" value="UniProtKB-EC"/>
</dbReference>
<evidence type="ECO:0000256" key="2">
    <source>
        <dbReference type="ARBA" id="ARBA00010790"/>
    </source>
</evidence>
<keyword evidence="17" id="KW-0378">Hydrolase</keyword>
<evidence type="ECO:0000313" key="17">
    <source>
        <dbReference type="EMBL" id="TKC92412.1"/>
    </source>
</evidence>
<dbReference type="OrthoDB" id="9787779at2"/>
<keyword evidence="4" id="KW-0285">Flavoprotein</keyword>
<evidence type="ECO:0000256" key="10">
    <source>
        <dbReference type="ARBA" id="ARBA00023235"/>
    </source>
</evidence>
<dbReference type="Pfam" id="PF00561">
    <property type="entry name" value="Abhydrolase_1"/>
    <property type="match status" value="1"/>
</dbReference>
<protein>
    <recommendedName>
        <fullName evidence="14">Cholesterol oxidase</fullName>
        <ecNumber evidence="13">1.1.3.6</ecNumber>
        <ecNumber evidence="11">5.3.3.1</ecNumber>
    </recommendedName>
    <alternativeName>
        <fullName evidence="15">Cholesterol isomerase</fullName>
    </alternativeName>
</protein>
<evidence type="ECO:0000256" key="13">
    <source>
        <dbReference type="ARBA" id="ARBA00049723"/>
    </source>
</evidence>
<accession>A0A4U1IFF3</accession>
<dbReference type="Pfam" id="PF05199">
    <property type="entry name" value="GMC_oxred_C"/>
    <property type="match status" value="1"/>
</dbReference>
<comment type="cofactor">
    <cofactor evidence="1">
        <name>FAD</name>
        <dbReference type="ChEBI" id="CHEBI:57692"/>
    </cofactor>
</comment>
<keyword evidence="9" id="KW-0753">Steroid metabolism</keyword>
<dbReference type="InterPro" id="IPR017896">
    <property type="entry name" value="4Fe4S_Fe-S-bd"/>
</dbReference>
<dbReference type="RefSeq" id="WP_136892194.1">
    <property type="nucleotide sequence ID" value="NZ_SWJE01000001.1"/>
</dbReference>
<dbReference type="InterPro" id="IPR000172">
    <property type="entry name" value="GMC_OxRdtase_N"/>
</dbReference>
<dbReference type="EC" id="1.1.3.6" evidence="13"/>
<dbReference type="GO" id="GO:0016787">
    <property type="term" value="F:hydrolase activity"/>
    <property type="evidence" value="ECO:0007669"/>
    <property type="project" value="UniProtKB-KW"/>
</dbReference>
<dbReference type="Gene3D" id="3.50.50.60">
    <property type="entry name" value="FAD/NAD(P)-binding domain"/>
    <property type="match status" value="3"/>
</dbReference>
<keyword evidence="7" id="KW-0443">Lipid metabolism</keyword>
<dbReference type="EMBL" id="SWJE01000001">
    <property type="protein sequence ID" value="TKC92412.1"/>
    <property type="molecule type" value="Genomic_DNA"/>
</dbReference>